<dbReference type="Proteomes" id="UP000439591">
    <property type="component" value="Unassembled WGS sequence"/>
</dbReference>
<dbReference type="InterPro" id="IPR021783">
    <property type="entry name" value="DUF3348"/>
</dbReference>
<dbReference type="EMBL" id="CACSIK010000003">
    <property type="protein sequence ID" value="CAA0110408.1"/>
    <property type="molecule type" value="Genomic_DNA"/>
</dbReference>
<dbReference type="EMBL" id="CACSIM010000006">
    <property type="protein sequence ID" value="CAA0118127.1"/>
    <property type="molecule type" value="Genomic_DNA"/>
</dbReference>
<accession>A0A5S9PZF0</accession>
<evidence type="ECO:0000313" key="5">
    <source>
        <dbReference type="Proteomes" id="UP000439591"/>
    </source>
</evidence>
<evidence type="ECO:0000313" key="3">
    <source>
        <dbReference type="EMBL" id="CAA0122084.1"/>
    </source>
</evidence>
<dbReference type="OrthoDB" id="5949373at2"/>
<dbReference type="EMBL" id="CACSIM010000008">
    <property type="protein sequence ID" value="CAA0122084.1"/>
    <property type="molecule type" value="Genomic_DNA"/>
</dbReference>
<dbReference type="Pfam" id="PF11828">
    <property type="entry name" value="DUF3348"/>
    <property type="match status" value="1"/>
</dbReference>
<gene>
    <name evidence="1" type="ORF">IHBHHGIJ_03195</name>
    <name evidence="2" type="ORF">KFEGEMFD_03408</name>
    <name evidence="3" type="ORF">KFEGEMFD_03940</name>
</gene>
<reference evidence="4 5" key="1">
    <citation type="submission" date="2019-11" db="EMBL/GenBank/DDBJ databases">
        <authorList>
            <person name="Holert J."/>
        </authorList>
    </citation>
    <scope>NUCLEOTIDE SEQUENCE [LARGE SCALE GENOMIC DNA]</scope>
    <source>
        <strain evidence="2">BC3_2A</strain>
        <strain evidence="1">SB11_1A</strain>
    </source>
</reference>
<proteinExistence type="predicted"/>
<name>A0A5S9PZF0_9GAMM</name>
<evidence type="ECO:0000313" key="4">
    <source>
        <dbReference type="Proteomes" id="UP000435877"/>
    </source>
</evidence>
<keyword evidence="4" id="KW-1185">Reference proteome</keyword>
<evidence type="ECO:0000313" key="2">
    <source>
        <dbReference type="EMBL" id="CAA0118127.1"/>
    </source>
</evidence>
<evidence type="ECO:0008006" key="6">
    <source>
        <dbReference type="Google" id="ProtNLM"/>
    </source>
</evidence>
<dbReference type="RefSeq" id="WP_159269899.1">
    <property type="nucleotide sequence ID" value="NZ_CACSIK010000003.1"/>
</dbReference>
<organism evidence="1 4">
    <name type="scientific">Zhongshania aliphaticivorans</name>
    <dbReference type="NCBI Taxonomy" id="1470434"/>
    <lineage>
        <taxon>Bacteria</taxon>
        <taxon>Pseudomonadati</taxon>
        <taxon>Pseudomonadota</taxon>
        <taxon>Gammaproteobacteria</taxon>
        <taxon>Cellvibrionales</taxon>
        <taxon>Spongiibacteraceae</taxon>
        <taxon>Zhongshania</taxon>
    </lineage>
</organism>
<evidence type="ECO:0000313" key="1">
    <source>
        <dbReference type="EMBL" id="CAA0110408.1"/>
    </source>
</evidence>
<sequence>MNPISITSSRLQRVLLEMAVVDGGLSHCQFADKLGELISLSDAIVLAESLRGLKKKPFTRLESTEEPHDVFMQARGTMLRFIVDSFVMEGQEGASQSTSSLILPRPNRDTLADPEAGFVAYQRFYSLHQSEMDHKIVILRRQLQLIMTGCSPNLAQLATLDGTMAETMAEFSRRVFAGIPHLLAKRFYGLNLAYRQDHENPSEIETAAVSGQDDIDRWLQKGAWLDRFIREMQALLLAELELRLMPIIGLVEALEMEVEKV</sequence>
<protein>
    <recommendedName>
        <fullName evidence="6">DUF3348 domain-containing protein</fullName>
    </recommendedName>
</protein>
<dbReference type="AlphaFoldDB" id="A0A5S9PZF0"/>
<dbReference type="Proteomes" id="UP000435877">
    <property type="component" value="Unassembled WGS sequence"/>
</dbReference>